<evidence type="ECO:0000313" key="9">
    <source>
        <dbReference type="Proteomes" id="UP000754883"/>
    </source>
</evidence>
<dbReference type="Proteomes" id="UP000754883">
    <property type="component" value="Unassembled WGS sequence"/>
</dbReference>
<keyword evidence="4 7" id="KW-0812">Transmembrane</keyword>
<dbReference type="InterPro" id="IPR000109">
    <property type="entry name" value="POT_fam"/>
</dbReference>
<feature type="transmembrane region" description="Helical" evidence="7">
    <location>
        <begin position="537"/>
        <end position="558"/>
    </location>
</feature>
<dbReference type="AlphaFoldDB" id="A0A9N9U3W6"/>
<dbReference type="FunFam" id="1.20.1250.20:FF:000085">
    <property type="entry name" value="MFS peptide transporter Ptr2"/>
    <property type="match status" value="1"/>
</dbReference>
<evidence type="ECO:0000313" key="8">
    <source>
        <dbReference type="EMBL" id="CAG9978337.1"/>
    </source>
</evidence>
<proteinExistence type="inferred from homology"/>
<dbReference type="OrthoDB" id="8904098at2759"/>
<comment type="subcellular location">
    <subcellularLocation>
        <location evidence="1">Membrane</location>
        <topology evidence="1">Multi-pass membrane protein</topology>
    </subcellularLocation>
</comment>
<feature type="transmembrane region" description="Helical" evidence="7">
    <location>
        <begin position="257"/>
        <end position="278"/>
    </location>
</feature>
<reference evidence="8" key="1">
    <citation type="submission" date="2021-10" db="EMBL/GenBank/DDBJ databases">
        <authorList>
            <person name="Piombo E."/>
        </authorList>
    </citation>
    <scope>NUCLEOTIDE SEQUENCE</scope>
</reference>
<evidence type="ECO:0008006" key="10">
    <source>
        <dbReference type="Google" id="ProtNLM"/>
    </source>
</evidence>
<dbReference type="GO" id="GO:0071916">
    <property type="term" value="F:dipeptide transmembrane transporter activity"/>
    <property type="evidence" value="ECO:0007669"/>
    <property type="project" value="UniProtKB-ARBA"/>
</dbReference>
<name>A0A9N9U3W6_9HYPO</name>
<feature type="transmembrane region" description="Helical" evidence="7">
    <location>
        <begin position="472"/>
        <end position="496"/>
    </location>
</feature>
<dbReference type="PANTHER" id="PTHR11654">
    <property type="entry name" value="OLIGOPEPTIDE TRANSPORTER-RELATED"/>
    <property type="match status" value="1"/>
</dbReference>
<evidence type="ECO:0000256" key="3">
    <source>
        <dbReference type="ARBA" id="ARBA00022448"/>
    </source>
</evidence>
<feature type="transmembrane region" description="Helical" evidence="7">
    <location>
        <begin position="424"/>
        <end position="446"/>
    </location>
</feature>
<keyword evidence="3" id="KW-0813">Transport</keyword>
<sequence length="607" mass="66301">MATPKTVTQVYASEENTSDEHVPVYTAALDADYEGKPTKEESATLRRVPGKLPAVAYLLCLAEFCERASYFGCQGLYSNFVNRPMPDGGNGYGAPPIGTQQTPGALGMGQAKANAVNQSVNFLAYALPLITGYLSDTRTGRFSMVMAGIAVMGVGHVILVSSGAKSLLENGNAKVPFFIGIYIISLGAAMFKPNVTPLLLDQMKTRLPKVVTLKTGERVIEDPEHGAERAMLWFYLLINIGGFMQVATSYSEKYVGWWLSWLLPLILYIPLPVILLLIKKKLVLHKPGGSDLPNAMHVLGQALKNGGIWRIGRKGFWEHAKPSYRASQGLPVTSKYDDQFVEDVRRTFQATGMFCLLPVQSWNDNGLANSASYLSTMLRTDGAPNDVLNNFNPLAIILFSPILNFGLYPLLRSLKIHYGPIKRICTGFFIASLGGIAYCVLQYYAYESSPCGYYGSSDPACVDPGLTSDISVWWMGLPYSIGGISELFVNVPAYGIAYSRAPRNMKGLVSAINCFSTALSYAVNLACSSAVADPLLVWDFGGPAIAGFATTILFWVLFRHIDKEEYVLTTTIDTDDIPGYNEPKIQSINSKENTVPEITDLGKEIHI</sequence>
<evidence type="ECO:0000256" key="6">
    <source>
        <dbReference type="ARBA" id="ARBA00023136"/>
    </source>
</evidence>
<keyword evidence="9" id="KW-1185">Reference proteome</keyword>
<dbReference type="EMBL" id="CABFNO020001300">
    <property type="protein sequence ID" value="CAG9978337.1"/>
    <property type="molecule type" value="Genomic_DNA"/>
</dbReference>
<feature type="transmembrane region" description="Helical" evidence="7">
    <location>
        <begin position="508"/>
        <end position="531"/>
    </location>
</feature>
<comment type="similarity">
    <text evidence="2">Belongs to the major facilitator superfamily. Proton-dependent oligopeptide transporter (POT/PTR) (TC 2.A.17) family.</text>
</comment>
<feature type="transmembrane region" description="Helical" evidence="7">
    <location>
        <begin position="176"/>
        <end position="200"/>
    </location>
</feature>
<gene>
    <name evidence="8" type="ORF">CBYS24578_00009141</name>
</gene>
<evidence type="ECO:0000256" key="2">
    <source>
        <dbReference type="ARBA" id="ARBA00005982"/>
    </source>
</evidence>
<comment type="caution">
    <text evidence="8">The sequence shown here is derived from an EMBL/GenBank/DDBJ whole genome shotgun (WGS) entry which is preliminary data.</text>
</comment>
<organism evidence="8 9">
    <name type="scientific">Clonostachys byssicola</name>
    <dbReference type="NCBI Taxonomy" id="160290"/>
    <lineage>
        <taxon>Eukaryota</taxon>
        <taxon>Fungi</taxon>
        <taxon>Dikarya</taxon>
        <taxon>Ascomycota</taxon>
        <taxon>Pezizomycotina</taxon>
        <taxon>Sordariomycetes</taxon>
        <taxon>Hypocreomycetidae</taxon>
        <taxon>Hypocreales</taxon>
        <taxon>Bionectriaceae</taxon>
        <taxon>Clonostachys</taxon>
    </lineage>
</organism>
<accession>A0A9N9U3W6</accession>
<evidence type="ECO:0000256" key="5">
    <source>
        <dbReference type="ARBA" id="ARBA00022989"/>
    </source>
</evidence>
<evidence type="ECO:0000256" key="1">
    <source>
        <dbReference type="ARBA" id="ARBA00004141"/>
    </source>
</evidence>
<keyword evidence="5 7" id="KW-1133">Transmembrane helix</keyword>
<dbReference type="InterPro" id="IPR036259">
    <property type="entry name" value="MFS_trans_sf"/>
</dbReference>
<evidence type="ECO:0000256" key="7">
    <source>
        <dbReference type="SAM" id="Phobius"/>
    </source>
</evidence>
<dbReference type="SUPFAM" id="SSF103473">
    <property type="entry name" value="MFS general substrate transporter"/>
    <property type="match status" value="1"/>
</dbReference>
<dbReference type="Gene3D" id="1.20.1250.20">
    <property type="entry name" value="MFS general substrate transporter like domains"/>
    <property type="match status" value="1"/>
</dbReference>
<dbReference type="Pfam" id="PF00854">
    <property type="entry name" value="PTR2"/>
    <property type="match status" value="1"/>
</dbReference>
<keyword evidence="6 7" id="KW-0472">Membrane</keyword>
<dbReference type="GO" id="GO:0005886">
    <property type="term" value="C:plasma membrane"/>
    <property type="evidence" value="ECO:0007669"/>
    <property type="project" value="UniProtKB-ARBA"/>
</dbReference>
<feature type="transmembrane region" description="Helical" evidence="7">
    <location>
        <begin position="142"/>
        <end position="164"/>
    </location>
</feature>
<protein>
    <recommendedName>
        <fullName evidence="10">Peptide transporter PTR2</fullName>
    </recommendedName>
</protein>
<evidence type="ECO:0000256" key="4">
    <source>
        <dbReference type="ARBA" id="ARBA00022692"/>
    </source>
</evidence>